<dbReference type="Proteomes" id="UP001623600">
    <property type="component" value="Unassembled WGS sequence"/>
</dbReference>
<reference evidence="1 2" key="1">
    <citation type="submission" date="2024-11" db="EMBL/GenBank/DDBJ databases">
        <authorList>
            <person name="Heng Y.C."/>
            <person name="Lim A.C.H."/>
            <person name="Lee J.K.Y."/>
            <person name="Kittelmann S."/>
        </authorList>
    </citation>
    <scope>NUCLEOTIDE SEQUENCE [LARGE SCALE GENOMIC DNA]</scope>
    <source>
        <strain evidence="1 2">WILCCON 0112</strain>
    </source>
</reference>
<protein>
    <recommendedName>
        <fullName evidence="3">Phage protein</fullName>
    </recommendedName>
</protein>
<name>A0ABW8S6U2_9CLOT</name>
<dbReference type="EMBL" id="JBJIAB010000011">
    <property type="protein sequence ID" value="MFL0165624.1"/>
    <property type="molecule type" value="Genomic_DNA"/>
</dbReference>
<sequence>MKKEEWIVELTEHDYEIWSSDIDCNSKEEAIEKGMKAAKEEGLKSFRIGIQEYCSVATIDAGLIIENAQEQLYEEVGEVSETYLESTSKEQEKELEEELNKVFYDWHKKHKLFPNCYKILNDEVIEVR</sequence>
<evidence type="ECO:0000313" key="1">
    <source>
        <dbReference type="EMBL" id="MFL0165624.1"/>
    </source>
</evidence>
<comment type="caution">
    <text evidence="1">The sequence shown here is derived from an EMBL/GenBank/DDBJ whole genome shotgun (WGS) entry which is preliminary data.</text>
</comment>
<keyword evidence="2" id="KW-1185">Reference proteome</keyword>
<gene>
    <name evidence="1" type="ORF">ACJDTP_11140</name>
</gene>
<evidence type="ECO:0008006" key="3">
    <source>
        <dbReference type="Google" id="ProtNLM"/>
    </source>
</evidence>
<dbReference type="RefSeq" id="WP_406761231.1">
    <property type="nucleotide sequence ID" value="NZ_JBJIAB010000011.1"/>
</dbReference>
<evidence type="ECO:0000313" key="2">
    <source>
        <dbReference type="Proteomes" id="UP001623600"/>
    </source>
</evidence>
<organism evidence="1 2">
    <name type="scientific">Candidatus Clostridium helianthi</name>
    <dbReference type="NCBI Taxonomy" id="3381660"/>
    <lineage>
        <taxon>Bacteria</taxon>
        <taxon>Bacillati</taxon>
        <taxon>Bacillota</taxon>
        <taxon>Clostridia</taxon>
        <taxon>Eubacteriales</taxon>
        <taxon>Clostridiaceae</taxon>
        <taxon>Clostridium</taxon>
    </lineage>
</organism>
<proteinExistence type="predicted"/>
<accession>A0ABW8S6U2</accession>